<gene>
    <name evidence="2" type="ORF">LMG26788_03845</name>
</gene>
<name>A0A6S7E1W6_9BURK</name>
<keyword evidence="1" id="KW-0472">Membrane</keyword>
<proteinExistence type="predicted"/>
<feature type="transmembrane region" description="Helical" evidence="1">
    <location>
        <begin position="48"/>
        <end position="68"/>
    </location>
</feature>
<keyword evidence="1" id="KW-0812">Transmembrane</keyword>
<dbReference type="EMBL" id="CADIKZ010000010">
    <property type="protein sequence ID" value="CAB3892382.1"/>
    <property type="molecule type" value="Genomic_DNA"/>
</dbReference>
<reference evidence="2 3" key="1">
    <citation type="submission" date="2020-04" db="EMBL/GenBank/DDBJ databases">
        <authorList>
            <person name="De Canck E."/>
        </authorList>
    </citation>
    <scope>NUCLEOTIDE SEQUENCE [LARGE SCALE GENOMIC DNA]</scope>
    <source>
        <strain evidence="2 3">LMG 26788</strain>
    </source>
</reference>
<feature type="transmembrane region" description="Helical" evidence="1">
    <location>
        <begin position="21"/>
        <end position="42"/>
    </location>
</feature>
<keyword evidence="3" id="KW-1185">Reference proteome</keyword>
<dbReference type="AlphaFoldDB" id="A0A6S7E1W6"/>
<dbReference type="RefSeq" id="WP_175133427.1">
    <property type="nucleotide sequence ID" value="NZ_CADIJV010000013.1"/>
</dbReference>
<keyword evidence="1" id="KW-1133">Transmembrane helix</keyword>
<evidence type="ECO:0000256" key="1">
    <source>
        <dbReference type="SAM" id="Phobius"/>
    </source>
</evidence>
<evidence type="ECO:0000313" key="3">
    <source>
        <dbReference type="Proteomes" id="UP000494203"/>
    </source>
</evidence>
<dbReference type="Proteomes" id="UP000494203">
    <property type="component" value="Unassembled WGS sequence"/>
</dbReference>
<sequence>MSRPRVALSGWLRAARRNWRPFVLGVLIVFTVALVCVLYLLGTDRGEHAAIVLGTALIGMLGLGVWVCRR</sequence>
<organism evidence="2 3">
    <name type="scientific">Achromobacter pulmonis</name>
    <dbReference type="NCBI Taxonomy" id="1389932"/>
    <lineage>
        <taxon>Bacteria</taxon>
        <taxon>Pseudomonadati</taxon>
        <taxon>Pseudomonadota</taxon>
        <taxon>Betaproteobacteria</taxon>
        <taxon>Burkholderiales</taxon>
        <taxon>Alcaligenaceae</taxon>
        <taxon>Achromobacter</taxon>
    </lineage>
</organism>
<accession>A0A6S7E1W6</accession>
<evidence type="ECO:0000313" key="2">
    <source>
        <dbReference type="EMBL" id="CAB3892382.1"/>
    </source>
</evidence>
<protein>
    <submittedName>
        <fullName evidence="2">Uncharacterized protein</fullName>
    </submittedName>
</protein>